<dbReference type="STRING" id="350688.Clos_2438"/>
<accession>A8MJI8</accession>
<feature type="transmembrane region" description="Helical" evidence="1">
    <location>
        <begin position="65"/>
        <end position="87"/>
    </location>
</feature>
<dbReference type="EMBL" id="CP000853">
    <property type="protein sequence ID" value="ABW19970.1"/>
    <property type="molecule type" value="Genomic_DNA"/>
</dbReference>
<dbReference type="RefSeq" id="WP_012160277.1">
    <property type="nucleotide sequence ID" value="NC_009922.1"/>
</dbReference>
<dbReference type="AlphaFoldDB" id="A8MJI8"/>
<dbReference type="eggNOG" id="ENOG5032UPP">
    <property type="taxonomic scope" value="Bacteria"/>
</dbReference>
<organism evidence="2 3">
    <name type="scientific">Alkaliphilus oremlandii (strain OhILAs)</name>
    <name type="common">Clostridium oremlandii (strain OhILAs)</name>
    <dbReference type="NCBI Taxonomy" id="350688"/>
    <lineage>
        <taxon>Bacteria</taxon>
        <taxon>Bacillati</taxon>
        <taxon>Bacillota</taxon>
        <taxon>Clostridia</taxon>
        <taxon>Peptostreptococcales</taxon>
        <taxon>Natronincolaceae</taxon>
        <taxon>Alkaliphilus</taxon>
    </lineage>
</organism>
<name>A8MJI8_ALKOO</name>
<dbReference type="HOGENOM" id="CLU_181357_0_0_9"/>
<feature type="transmembrane region" description="Helical" evidence="1">
    <location>
        <begin position="39"/>
        <end position="59"/>
    </location>
</feature>
<feature type="transmembrane region" description="Helical" evidence="1">
    <location>
        <begin position="6"/>
        <end position="27"/>
    </location>
</feature>
<sequence length="99" mass="10969">MYQNFITVEMLATFAGLVAAVTLIVQFSKTLIKNRFGDVAIRIYTFMISLILTFAFARVETGMKGIVLTVVNAIIITMASMGGYEMITDPKALKKRVEP</sequence>
<dbReference type="OrthoDB" id="1707699at2"/>
<protein>
    <submittedName>
        <fullName evidence="2">Uncharacterized protein</fullName>
    </submittedName>
</protein>
<gene>
    <name evidence="2" type="ordered locus">Clos_2438</name>
</gene>
<evidence type="ECO:0000313" key="2">
    <source>
        <dbReference type="EMBL" id="ABW19970.1"/>
    </source>
</evidence>
<keyword evidence="3" id="KW-1185">Reference proteome</keyword>
<dbReference type="Proteomes" id="UP000000269">
    <property type="component" value="Chromosome"/>
</dbReference>
<evidence type="ECO:0000256" key="1">
    <source>
        <dbReference type="SAM" id="Phobius"/>
    </source>
</evidence>
<proteinExistence type="predicted"/>
<keyword evidence="1" id="KW-0812">Transmembrane</keyword>
<dbReference type="KEGG" id="aoe:Clos_2438"/>
<keyword evidence="1" id="KW-0472">Membrane</keyword>
<keyword evidence="1" id="KW-1133">Transmembrane helix</keyword>
<evidence type="ECO:0000313" key="3">
    <source>
        <dbReference type="Proteomes" id="UP000000269"/>
    </source>
</evidence>
<reference evidence="3" key="1">
    <citation type="submission" date="2007-10" db="EMBL/GenBank/DDBJ databases">
        <title>Complete genome of Alkaliphilus oremlandii OhILAs.</title>
        <authorList>
            <person name="Copeland A."/>
            <person name="Lucas S."/>
            <person name="Lapidus A."/>
            <person name="Barry K."/>
            <person name="Detter J.C."/>
            <person name="Glavina del Rio T."/>
            <person name="Hammon N."/>
            <person name="Israni S."/>
            <person name="Dalin E."/>
            <person name="Tice H."/>
            <person name="Pitluck S."/>
            <person name="Chain P."/>
            <person name="Malfatti S."/>
            <person name="Shin M."/>
            <person name="Vergez L."/>
            <person name="Schmutz J."/>
            <person name="Larimer F."/>
            <person name="Land M."/>
            <person name="Hauser L."/>
            <person name="Kyrpides N."/>
            <person name="Mikhailova N."/>
            <person name="Stolz J.F."/>
            <person name="Dawson A."/>
            <person name="Fisher E."/>
            <person name="Crable B."/>
            <person name="Perera E."/>
            <person name="Lisak J."/>
            <person name="Ranganathan M."/>
            <person name="Basu P."/>
            <person name="Richardson P."/>
        </authorList>
    </citation>
    <scope>NUCLEOTIDE SEQUENCE [LARGE SCALE GENOMIC DNA]</scope>
    <source>
        <strain evidence="3">OhILAs</strain>
    </source>
</reference>